<keyword evidence="3" id="KW-1185">Reference proteome</keyword>
<name>A0A9E2S9H7_9BACT</name>
<keyword evidence="1" id="KW-0812">Transmembrane</keyword>
<gene>
    <name evidence="2" type="ORF">KTO63_09385</name>
</gene>
<dbReference type="AlphaFoldDB" id="A0A9E2S9H7"/>
<dbReference type="Proteomes" id="UP000812270">
    <property type="component" value="Unassembled WGS sequence"/>
</dbReference>
<evidence type="ECO:0000256" key="1">
    <source>
        <dbReference type="SAM" id="Phobius"/>
    </source>
</evidence>
<comment type="caution">
    <text evidence="2">The sequence shown here is derived from an EMBL/GenBank/DDBJ whole genome shotgun (WGS) entry which is preliminary data.</text>
</comment>
<keyword evidence="1" id="KW-1133">Transmembrane helix</keyword>
<reference evidence="2" key="1">
    <citation type="submission" date="2021-06" db="EMBL/GenBank/DDBJ databases">
        <authorList>
            <person name="Huq M.A."/>
        </authorList>
    </citation>
    <scope>NUCLEOTIDE SEQUENCE</scope>
    <source>
        <strain evidence="2">MAH-26</strain>
    </source>
</reference>
<evidence type="ECO:0008006" key="4">
    <source>
        <dbReference type="Google" id="ProtNLM"/>
    </source>
</evidence>
<accession>A0A9E2S9H7</accession>
<dbReference type="EMBL" id="JAHSPG010000004">
    <property type="protein sequence ID" value="MBV4357358.1"/>
    <property type="molecule type" value="Genomic_DNA"/>
</dbReference>
<dbReference type="RefSeq" id="WP_217791001.1">
    <property type="nucleotide sequence ID" value="NZ_JAHSPG010000004.1"/>
</dbReference>
<evidence type="ECO:0000313" key="2">
    <source>
        <dbReference type="EMBL" id="MBV4357358.1"/>
    </source>
</evidence>
<keyword evidence="1" id="KW-0472">Membrane</keyword>
<evidence type="ECO:0000313" key="3">
    <source>
        <dbReference type="Proteomes" id="UP000812270"/>
    </source>
</evidence>
<feature type="transmembrane region" description="Helical" evidence="1">
    <location>
        <begin position="379"/>
        <end position="400"/>
    </location>
</feature>
<organism evidence="2 3">
    <name type="scientific">Pinibacter aurantiacus</name>
    <dbReference type="NCBI Taxonomy" id="2851599"/>
    <lineage>
        <taxon>Bacteria</taxon>
        <taxon>Pseudomonadati</taxon>
        <taxon>Bacteroidota</taxon>
        <taxon>Chitinophagia</taxon>
        <taxon>Chitinophagales</taxon>
        <taxon>Chitinophagaceae</taxon>
        <taxon>Pinibacter</taxon>
    </lineage>
</organism>
<proteinExistence type="predicted"/>
<sequence>MNYEKELAENSTAQKITAKQLINMIKSPDVNQLKYSGDETTIIIRDYIVQDENIIFSESLTVKYRLTFENCFFVCDKGLFIIGMVCENFLTFENCYFTRGIYLEDGTFKKELLLKSIHLENIHLGGGIYEEIKLSAFDVQSFWISDAKFKKLDLETYVGGNDFGDLTIMCSQPDELGDIIIANKKFDRISIYGTNKDKRFDFKNIECDFLSIINFINAGSLNFFGVKPRKLHNEERYFQIVNSSLEKVQFFRVYFSQYKEFIILDSLIADAIFINCKWTNNIRALKGPNFGNYQESIRNGRKITKDEFNTIKESYRQLKISMNKQGDKIYEGKFYAEEMNYYNKLLDWTCPLGNQFWEKVILHWSRIFSNYGQSFIRPFLFLLIGHFLLFSLAVCLNGLLPLHYSYSNPTSEGFREAFEKFFIYINPLRRLEMSLTGYLVVIDIFMRVWSSYMLYNIIRATRRFIS</sequence>
<protein>
    <recommendedName>
        <fullName evidence="4">Pentapeptide repeat-containing protein</fullName>
    </recommendedName>
</protein>
<feature type="transmembrane region" description="Helical" evidence="1">
    <location>
        <begin position="435"/>
        <end position="455"/>
    </location>
</feature>